<dbReference type="SMART" id="SM00833">
    <property type="entry name" value="CobW_C"/>
    <property type="match status" value="1"/>
</dbReference>
<dbReference type="EMBL" id="BAABHF010000016">
    <property type="protein sequence ID" value="GAA4490712.1"/>
    <property type="molecule type" value="Genomic_DNA"/>
</dbReference>
<dbReference type="InterPro" id="IPR011629">
    <property type="entry name" value="CobW-like_C"/>
</dbReference>
<dbReference type="PANTHER" id="PTHR43603:SF1">
    <property type="entry name" value="ZINC-REGULATED GTPASE METALLOPROTEIN ACTIVATOR 1"/>
    <property type="match status" value="1"/>
</dbReference>
<dbReference type="Proteomes" id="UP001500503">
    <property type="component" value="Unassembled WGS sequence"/>
</dbReference>
<dbReference type="Pfam" id="PF07683">
    <property type="entry name" value="CobW_C"/>
    <property type="match status" value="1"/>
</dbReference>
<evidence type="ECO:0000259" key="1">
    <source>
        <dbReference type="SMART" id="SM00833"/>
    </source>
</evidence>
<dbReference type="RefSeq" id="WP_345461478.1">
    <property type="nucleotide sequence ID" value="NZ_BAABHF010000016.1"/>
</dbReference>
<dbReference type="InterPro" id="IPR051927">
    <property type="entry name" value="Zn_Chap_cDPG_Synth"/>
</dbReference>
<protein>
    <submittedName>
        <fullName evidence="2">GTP-binding protein</fullName>
    </submittedName>
</protein>
<sequence length="383" mass="41586">MQDLHVTIATGMAADLADLLCARTRAFGVAVARYRHRGDLLTRAYGGEQVHLRVVHCVSCTLREDLPRFLSGVAGRHDRLLLILPEIADPLDAATAIETADVGVRIDTVAMIAEPAAIARELGGGESLADRGMAGAPTDGRTVASVLARQAETADLFLTWVRPHADPFEAAIGHSLLTHLSPWAWSLELEAVTDLTAPTGKPAFDLNAVHERMQPGGALPGCPAPEGPVSTLIWRSRRPFHPERLYAALEPVMDSGIVRARGHLWLASRPLTLLSWESAGEALAIEPAGRWLHTADPTTWRQASPIRRTTASLDWHPEHGDRRTEIRFTGIDITATELRLALDEAVLTDIEMTAGEHSWARLPDPFTPWLGPATAEPGTRRTA</sequence>
<organism evidence="2 3">
    <name type="scientific">Actinoallomurus oryzae</name>
    <dbReference type="NCBI Taxonomy" id="502180"/>
    <lineage>
        <taxon>Bacteria</taxon>
        <taxon>Bacillati</taxon>
        <taxon>Actinomycetota</taxon>
        <taxon>Actinomycetes</taxon>
        <taxon>Streptosporangiales</taxon>
        <taxon>Thermomonosporaceae</taxon>
        <taxon>Actinoallomurus</taxon>
    </lineage>
</organism>
<name>A0ABP8PRN8_9ACTN</name>
<accession>A0ABP8PRN8</accession>
<evidence type="ECO:0000313" key="2">
    <source>
        <dbReference type="EMBL" id="GAA4490712.1"/>
    </source>
</evidence>
<gene>
    <name evidence="2" type="ORF">GCM10023191_023330</name>
</gene>
<comment type="caution">
    <text evidence="2">The sequence shown here is derived from an EMBL/GenBank/DDBJ whole genome shotgun (WGS) entry which is preliminary data.</text>
</comment>
<dbReference type="PANTHER" id="PTHR43603">
    <property type="entry name" value="COBW DOMAIN-CONTAINING PROTEIN DDB_G0274527"/>
    <property type="match status" value="1"/>
</dbReference>
<keyword evidence="3" id="KW-1185">Reference proteome</keyword>
<proteinExistence type="predicted"/>
<reference evidence="3" key="1">
    <citation type="journal article" date="2019" name="Int. J. Syst. Evol. Microbiol.">
        <title>The Global Catalogue of Microorganisms (GCM) 10K type strain sequencing project: providing services to taxonomists for standard genome sequencing and annotation.</title>
        <authorList>
            <consortium name="The Broad Institute Genomics Platform"/>
            <consortium name="The Broad Institute Genome Sequencing Center for Infectious Disease"/>
            <person name="Wu L."/>
            <person name="Ma J."/>
        </authorList>
    </citation>
    <scope>NUCLEOTIDE SEQUENCE [LARGE SCALE GENOMIC DNA]</scope>
    <source>
        <strain evidence="3">JCM 17933</strain>
    </source>
</reference>
<dbReference type="SUPFAM" id="SSF90002">
    <property type="entry name" value="Hypothetical protein YjiA, C-terminal domain"/>
    <property type="match status" value="1"/>
</dbReference>
<feature type="domain" description="CobW C-terminal" evidence="1">
    <location>
        <begin position="229"/>
        <end position="346"/>
    </location>
</feature>
<evidence type="ECO:0000313" key="3">
    <source>
        <dbReference type="Proteomes" id="UP001500503"/>
    </source>
</evidence>